<dbReference type="InterPro" id="IPR000073">
    <property type="entry name" value="AB_hydrolase_1"/>
</dbReference>
<feature type="domain" description="AB hydrolase-1" evidence="1">
    <location>
        <begin position="47"/>
        <end position="133"/>
    </location>
</feature>
<dbReference type="InterPro" id="IPR029058">
    <property type="entry name" value="AB_hydrolase_fold"/>
</dbReference>
<keyword evidence="3" id="KW-1185">Reference proteome</keyword>
<evidence type="ECO:0000313" key="3">
    <source>
        <dbReference type="Proteomes" id="UP001341840"/>
    </source>
</evidence>
<dbReference type="SUPFAM" id="SSF53474">
    <property type="entry name" value="alpha/beta-Hydrolases"/>
    <property type="match status" value="1"/>
</dbReference>
<dbReference type="Proteomes" id="UP001341840">
    <property type="component" value="Unassembled WGS sequence"/>
</dbReference>
<dbReference type="PANTHER" id="PTHR45763">
    <property type="entry name" value="HYDROLASE, ALPHA/BETA FOLD FAMILY PROTEIN, EXPRESSED-RELATED"/>
    <property type="match status" value="1"/>
</dbReference>
<organism evidence="2 3">
    <name type="scientific">Stylosanthes scabra</name>
    <dbReference type="NCBI Taxonomy" id="79078"/>
    <lineage>
        <taxon>Eukaryota</taxon>
        <taxon>Viridiplantae</taxon>
        <taxon>Streptophyta</taxon>
        <taxon>Embryophyta</taxon>
        <taxon>Tracheophyta</taxon>
        <taxon>Spermatophyta</taxon>
        <taxon>Magnoliopsida</taxon>
        <taxon>eudicotyledons</taxon>
        <taxon>Gunneridae</taxon>
        <taxon>Pentapetalae</taxon>
        <taxon>rosids</taxon>
        <taxon>fabids</taxon>
        <taxon>Fabales</taxon>
        <taxon>Fabaceae</taxon>
        <taxon>Papilionoideae</taxon>
        <taxon>50 kb inversion clade</taxon>
        <taxon>dalbergioids sensu lato</taxon>
        <taxon>Dalbergieae</taxon>
        <taxon>Pterocarpus clade</taxon>
        <taxon>Stylosanthes</taxon>
    </lineage>
</organism>
<dbReference type="EMBL" id="JASCZI010000136">
    <property type="protein sequence ID" value="MED6109236.1"/>
    <property type="molecule type" value="Genomic_DNA"/>
</dbReference>
<accession>A0ABU6QBV9</accession>
<evidence type="ECO:0000313" key="2">
    <source>
        <dbReference type="EMBL" id="MED6109236.1"/>
    </source>
</evidence>
<gene>
    <name evidence="2" type="ORF">PIB30_031552</name>
</gene>
<dbReference type="Pfam" id="PF12697">
    <property type="entry name" value="Abhydrolase_6"/>
    <property type="match status" value="1"/>
</dbReference>
<dbReference type="Gene3D" id="3.40.50.1820">
    <property type="entry name" value="alpha/beta hydrolase"/>
    <property type="match status" value="1"/>
</dbReference>
<reference evidence="2 3" key="1">
    <citation type="journal article" date="2023" name="Plants (Basel)">
        <title>Bridging the Gap: Combining Genomics and Transcriptomics Approaches to Understand Stylosanthes scabra, an Orphan Legume from the Brazilian Caatinga.</title>
        <authorList>
            <person name="Ferreira-Neto J.R.C."/>
            <person name="da Silva M.D."/>
            <person name="Binneck E."/>
            <person name="de Melo N.F."/>
            <person name="da Silva R.H."/>
            <person name="de Melo A.L.T.M."/>
            <person name="Pandolfi V."/>
            <person name="Bustamante F.O."/>
            <person name="Brasileiro-Vidal A.C."/>
            <person name="Benko-Iseppon A.M."/>
        </authorList>
    </citation>
    <scope>NUCLEOTIDE SEQUENCE [LARGE SCALE GENOMIC DNA]</scope>
    <source>
        <tissue evidence="2">Leaves</tissue>
    </source>
</reference>
<dbReference type="PANTHER" id="PTHR45763:SF61">
    <property type="entry name" value="AB HYDROLASE-1 DOMAIN-CONTAINING PROTEIN"/>
    <property type="match status" value="1"/>
</dbReference>
<proteinExistence type="predicted"/>
<protein>
    <recommendedName>
        <fullName evidence="1">AB hydrolase-1 domain-containing protein</fullName>
    </recommendedName>
</protein>
<sequence length="258" mass="28886">MGLAYKAVKPPPPRTPTITSPRIRLRDGRHLAYKEFRVPKELAKNKIVFLHGFACSRHETNIADILRPGVLEELGAYIVSFDRPGYGESDPDPNRTPKSLAFDVEELADKLQLGAKFYAIGYSMGGQAVWGLLKYIPHSKNQQASITSKTSVLASVKCIDDLNFFLSKVPQWQCRFRQQNLVRILANELITITDFEADLHHRLPLITSPSSTVQSSSIQRGLQLKCFSAPLKERPPLMLMVEALTTTASSLFSFFPIV</sequence>
<comment type="caution">
    <text evidence="2">The sequence shown here is derived from an EMBL/GenBank/DDBJ whole genome shotgun (WGS) entry which is preliminary data.</text>
</comment>
<evidence type="ECO:0000259" key="1">
    <source>
        <dbReference type="Pfam" id="PF12697"/>
    </source>
</evidence>
<name>A0ABU6QBV9_9FABA</name>